<protein>
    <submittedName>
        <fullName evidence="3">Uncharacterized protein</fullName>
    </submittedName>
</protein>
<dbReference type="OrthoDB" id="10279114at2759"/>
<dbReference type="EMBL" id="KQ417945">
    <property type="protein sequence ID" value="KOF89583.1"/>
    <property type="molecule type" value="Genomic_DNA"/>
</dbReference>
<reference evidence="3" key="1">
    <citation type="submission" date="2015-07" db="EMBL/GenBank/DDBJ databases">
        <title>MeaNS - Measles Nucleotide Surveillance Program.</title>
        <authorList>
            <person name="Tran T."/>
            <person name="Druce J."/>
        </authorList>
    </citation>
    <scope>NUCLEOTIDE SEQUENCE</scope>
    <source>
        <strain evidence="3">UCB-OBI-ISO-001</strain>
        <tissue evidence="3">Gonad</tissue>
    </source>
</reference>
<evidence type="ECO:0000313" key="3">
    <source>
        <dbReference type="EMBL" id="KOF89583.1"/>
    </source>
</evidence>
<keyword evidence="1" id="KW-0175">Coiled coil</keyword>
<dbReference type="KEGG" id="obi:106870219"/>
<evidence type="ECO:0000256" key="1">
    <source>
        <dbReference type="SAM" id="Coils"/>
    </source>
</evidence>
<feature type="region of interest" description="Disordered" evidence="2">
    <location>
        <begin position="118"/>
        <end position="141"/>
    </location>
</feature>
<feature type="compositionally biased region" description="Basic residues" evidence="2">
    <location>
        <begin position="513"/>
        <end position="526"/>
    </location>
</feature>
<feature type="coiled-coil region" evidence="1">
    <location>
        <begin position="904"/>
        <end position="931"/>
    </location>
</feature>
<accession>A0A0L8HK06</accession>
<dbReference type="AlphaFoldDB" id="A0A0L8HK06"/>
<evidence type="ECO:0000256" key="2">
    <source>
        <dbReference type="SAM" id="MobiDB-lite"/>
    </source>
</evidence>
<sequence length="940" mass="104338">MDSLTLISRPIDVMKLKSFSQLNTVCYNGDTIRMNPSVQNKGDMILSSDSKLFGSEAKSFTELFPRESSFPSMKKTSDVECVPIAGSSLQPTTGHLPCITTPLVAFVNPTATSLMSHQTLKPVSSTSNSSPVCSSSQAAGKNNLHQQSAQQLIFVKSSVSQPKSDTYVITAGEKSNSFMKPASQTFFGNDCTKLIPVATIVPNNASLITNSKKNVNSDLHREPALASQNFKQFKDDKISSNTKMSLPHSSMFHSNSNNILTTSPSMPSPLIFSSYNSKPELSDHTAAMSQPLNLTLQVVPQRFTNIKSKNTCSNQVRKSKYVPVQQFYHPNMALHSLPNPHPTLSQTNQLQMFYSPVSHNCFTSPAINYSQFQNQTLSLQRSQPVDSNFALGSPYGQYINPSTRGQNSNPISQAHQINPVPHNHPITHNSSHFTQGAFGNTSVLTNPVLLNTTGNCSDPPLALKIDSIYSLADNSGNKCDLNLVPSTLGFKSSKLGLNISGKISIESKENVKTKRKPSLQRPRGRPPQKTSKFVNKNQRDNKPKKIKASKPLRESKSVFSNNLPISREDITVSCHANDFESLKPITDEERKLNSFFKYLGLCRSSTVNTDKSKKCCDLSDGGGGKISSHCYVSRELARCFSCYLVVPKLNLPSDFSLMNTNDSLATVKTSEKCSKECRHNFLSELGSTTGIVPRSGEIDFYWKIIPEIAKCSHTRKKYCRKSKMKAIANGVGSECKCVGCVSCPSKKPVNHGKINYLKKKVKTDISSPRMTVLKGIREKITTKYSKKKEFASSKLNKNLKSEDPKQFNNGFRTDKIMYPIDKKKKLKSETFIGKPDIKVGNEQQESKGIINTLLYHDKPHYHQAVETTPRLTFSDTSKPLTELDIPPKNNLPSIGSSCDSSDRIKRLKEILKEQQRDLEIARQYLKSNERQTENFQSITN</sequence>
<proteinExistence type="predicted"/>
<organism evidence="3">
    <name type="scientific">Octopus bimaculoides</name>
    <name type="common">California two-spotted octopus</name>
    <dbReference type="NCBI Taxonomy" id="37653"/>
    <lineage>
        <taxon>Eukaryota</taxon>
        <taxon>Metazoa</taxon>
        <taxon>Spiralia</taxon>
        <taxon>Lophotrochozoa</taxon>
        <taxon>Mollusca</taxon>
        <taxon>Cephalopoda</taxon>
        <taxon>Coleoidea</taxon>
        <taxon>Octopodiformes</taxon>
        <taxon>Octopoda</taxon>
        <taxon>Incirrata</taxon>
        <taxon>Octopodidae</taxon>
        <taxon>Octopus</taxon>
    </lineage>
</organism>
<name>A0A0L8HK06_OCTBM</name>
<feature type="compositionally biased region" description="Low complexity" evidence="2">
    <location>
        <begin position="124"/>
        <end position="136"/>
    </location>
</feature>
<feature type="region of interest" description="Disordered" evidence="2">
    <location>
        <begin position="508"/>
        <end position="555"/>
    </location>
</feature>
<gene>
    <name evidence="3" type="ORF">OCBIM_22012869mg</name>
</gene>